<evidence type="ECO:0000256" key="1">
    <source>
        <dbReference type="SAM" id="MobiDB-lite"/>
    </source>
</evidence>
<accession>A0ABR2IN16</accession>
<feature type="compositionally biased region" description="Acidic residues" evidence="1">
    <location>
        <begin position="105"/>
        <end position="127"/>
    </location>
</feature>
<organism evidence="2 3">
    <name type="scientific">Tritrichomonas musculus</name>
    <dbReference type="NCBI Taxonomy" id="1915356"/>
    <lineage>
        <taxon>Eukaryota</taxon>
        <taxon>Metamonada</taxon>
        <taxon>Parabasalia</taxon>
        <taxon>Tritrichomonadida</taxon>
        <taxon>Tritrichomonadidae</taxon>
        <taxon>Tritrichomonas</taxon>
    </lineage>
</organism>
<gene>
    <name evidence="2" type="ORF">M9Y10_010416</name>
</gene>
<dbReference type="EMBL" id="JAPFFF010000016">
    <property type="protein sequence ID" value="KAK8864889.1"/>
    <property type="molecule type" value="Genomic_DNA"/>
</dbReference>
<feature type="region of interest" description="Disordered" evidence="1">
    <location>
        <begin position="103"/>
        <end position="127"/>
    </location>
</feature>
<dbReference type="Proteomes" id="UP001470230">
    <property type="component" value="Unassembled WGS sequence"/>
</dbReference>
<evidence type="ECO:0000313" key="3">
    <source>
        <dbReference type="Proteomes" id="UP001470230"/>
    </source>
</evidence>
<name>A0ABR2IN16_9EUKA</name>
<protein>
    <submittedName>
        <fullName evidence="2">Uncharacterized protein</fullName>
    </submittedName>
</protein>
<reference evidence="2 3" key="1">
    <citation type="submission" date="2024-04" db="EMBL/GenBank/DDBJ databases">
        <title>Tritrichomonas musculus Genome.</title>
        <authorList>
            <person name="Alves-Ferreira E."/>
            <person name="Grigg M."/>
            <person name="Lorenzi H."/>
            <person name="Galac M."/>
        </authorList>
    </citation>
    <scope>NUCLEOTIDE SEQUENCE [LARGE SCALE GENOMIC DNA]</scope>
    <source>
        <strain evidence="2 3">EAF2021</strain>
    </source>
</reference>
<evidence type="ECO:0000313" key="2">
    <source>
        <dbReference type="EMBL" id="KAK8864889.1"/>
    </source>
</evidence>
<comment type="caution">
    <text evidence="2">The sequence shown here is derived from an EMBL/GenBank/DDBJ whole genome shotgun (WGS) entry which is preliminary data.</text>
</comment>
<proteinExistence type="predicted"/>
<keyword evidence="3" id="KW-1185">Reference proteome</keyword>
<sequence>MTTEIQFTTESIVDEFYDYIDELDKIHCVDDIMELLHETLIPMGLDRDFNVYNILMYYDIDDLEDLDDIFNAPYHDDTAVDLKIETIDRCIHLLLMKEDFHREDEDTTYSDDPLIDMDTDEFADDEE</sequence>